<name>A0A158L0K1_9BURK</name>
<protein>
    <submittedName>
        <fullName evidence="3">Periplasmic protein</fullName>
    </submittedName>
</protein>
<evidence type="ECO:0000256" key="2">
    <source>
        <dbReference type="SAM" id="SignalP"/>
    </source>
</evidence>
<dbReference type="InterPro" id="IPR012899">
    <property type="entry name" value="LTXXQ"/>
</dbReference>
<sequence>MKKTLVALAATLAVSAAFAQSSAPAAASAPAASAPAATHREARVEERITELHSALKITPQQEDQWSKFADVMRENTHTMGDLYRQRVAQRDTMTALDDMKQYEQITQANAEGTKRLVDAFEPLYASLSPDQKKLADANFRGSGREHGRGAGHHHAHAAAPAAASVTKP</sequence>
<accession>A0A158L0K1</accession>
<evidence type="ECO:0000256" key="1">
    <source>
        <dbReference type="SAM" id="MobiDB-lite"/>
    </source>
</evidence>
<feature type="chain" id="PRO_5011109863" evidence="2">
    <location>
        <begin position="20"/>
        <end position="168"/>
    </location>
</feature>
<organism evidence="3 4">
    <name type="scientific">Caballeronia choica</name>
    <dbReference type="NCBI Taxonomy" id="326476"/>
    <lineage>
        <taxon>Bacteria</taxon>
        <taxon>Pseudomonadati</taxon>
        <taxon>Pseudomonadota</taxon>
        <taxon>Betaproteobacteria</taxon>
        <taxon>Burkholderiales</taxon>
        <taxon>Burkholderiaceae</taxon>
        <taxon>Caballeronia</taxon>
    </lineage>
</organism>
<feature type="compositionally biased region" description="Low complexity" evidence="1">
    <location>
        <begin position="157"/>
        <end position="168"/>
    </location>
</feature>
<feature type="region of interest" description="Disordered" evidence="1">
    <location>
        <begin position="131"/>
        <end position="168"/>
    </location>
</feature>
<feature type="signal peptide" evidence="2">
    <location>
        <begin position="1"/>
        <end position="19"/>
    </location>
</feature>
<dbReference type="RefSeq" id="WP_087649955.1">
    <property type="nucleotide sequence ID" value="NZ_FCON02000252.1"/>
</dbReference>
<reference evidence="3" key="1">
    <citation type="submission" date="2016-01" db="EMBL/GenBank/DDBJ databases">
        <authorList>
            <person name="Peeters C."/>
        </authorList>
    </citation>
    <scope>NUCLEOTIDE SEQUENCE [LARGE SCALE GENOMIC DNA]</scope>
    <source>
        <strain evidence="3">LMG 22940</strain>
    </source>
</reference>
<evidence type="ECO:0000313" key="4">
    <source>
        <dbReference type="Proteomes" id="UP000054770"/>
    </source>
</evidence>
<keyword evidence="4" id="KW-1185">Reference proteome</keyword>
<dbReference type="Proteomes" id="UP000054770">
    <property type="component" value="Unassembled WGS sequence"/>
</dbReference>
<dbReference type="EMBL" id="FCON02000252">
    <property type="protein sequence ID" value="SAL86916.1"/>
    <property type="molecule type" value="Genomic_DNA"/>
</dbReference>
<dbReference type="GO" id="GO:0042597">
    <property type="term" value="C:periplasmic space"/>
    <property type="evidence" value="ECO:0007669"/>
    <property type="project" value="InterPro"/>
</dbReference>
<comment type="caution">
    <text evidence="3">The sequence shown here is derived from an EMBL/GenBank/DDBJ whole genome shotgun (WGS) entry which is preliminary data.</text>
</comment>
<dbReference type="Pfam" id="PF07813">
    <property type="entry name" value="LTXXQ"/>
    <property type="match status" value="1"/>
</dbReference>
<dbReference type="AlphaFoldDB" id="A0A158L0K1"/>
<keyword evidence="2" id="KW-0732">Signal</keyword>
<evidence type="ECO:0000313" key="3">
    <source>
        <dbReference type="EMBL" id="SAL86916.1"/>
    </source>
</evidence>
<proteinExistence type="predicted"/>
<dbReference type="OrthoDB" id="5569970at2"/>
<gene>
    <name evidence="3" type="ORF">AWB68_08202</name>
</gene>